<gene>
    <name evidence="12" type="ORF">DSTB1V02_LOCUS8464</name>
</gene>
<dbReference type="InterPro" id="IPR007657">
    <property type="entry name" value="Glycosyltransferase_61"/>
</dbReference>
<evidence type="ECO:0000256" key="7">
    <source>
        <dbReference type="ARBA" id="ARBA00040944"/>
    </source>
</evidence>
<reference evidence="12" key="1">
    <citation type="submission" date="2020-11" db="EMBL/GenBank/DDBJ databases">
        <authorList>
            <person name="Tran Van P."/>
        </authorList>
    </citation>
    <scope>NUCLEOTIDE SEQUENCE</scope>
</reference>
<dbReference type="Proteomes" id="UP000677054">
    <property type="component" value="Unassembled WGS sequence"/>
</dbReference>
<comment type="catalytic activity">
    <reaction evidence="10">
        <text>L-threonyl-[protein] + UDP-N-acetyl-alpha-D-glucosamine = 3-O-(N-acetyl-beta-D-glucosaminyl)-L-threonyl-[protein] + UDP + H(+)</text>
        <dbReference type="Rhea" id="RHEA:48908"/>
        <dbReference type="Rhea" id="RHEA-COMP:11060"/>
        <dbReference type="Rhea" id="RHEA-COMP:12252"/>
        <dbReference type="ChEBI" id="CHEBI:15378"/>
        <dbReference type="ChEBI" id="CHEBI:30013"/>
        <dbReference type="ChEBI" id="CHEBI:57705"/>
        <dbReference type="ChEBI" id="CHEBI:58223"/>
        <dbReference type="ChEBI" id="CHEBI:90840"/>
        <dbReference type="EC" id="2.4.1.255"/>
    </reaction>
</comment>
<dbReference type="GO" id="GO:0005788">
    <property type="term" value="C:endoplasmic reticulum lumen"/>
    <property type="evidence" value="ECO:0007669"/>
    <property type="project" value="TreeGrafter"/>
</dbReference>
<evidence type="ECO:0000256" key="2">
    <source>
        <dbReference type="ARBA" id="ARBA00022676"/>
    </source>
</evidence>
<dbReference type="AlphaFoldDB" id="A0A7R8XEZ5"/>
<protein>
    <recommendedName>
        <fullName evidence="7">EGF domain-specific O-linked N-acetylglucosamine transferase</fullName>
        <ecNumber evidence="1">2.4.1.255</ecNumber>
    </recommendedName>
    <alternativeName>
        <fullName evidence="8">Extracellular O-linked N-acetylglucosamine transferase</fullName>
    </alternativeName>
</protein>
<keyword evidence="6" id="KW-0325">Glycoprotein</keyword>
<evidence type="ECO:0000256" key="9">
    <source>
        <dbReference type="ARBA" id="ARBA00048317"/>
    </source>
</evidence>
<dbReference type="PANTHER" id="PTHR20961">
    <property type="entry name" value="GLYCOSYLTRANSFERASE"/>
    <property type="match status" value="1"/>
</dbReference>
<sequence>MEDSTTRCQRALSPKRLCVNVFTMNAINSKLFPIHFDRPTTDAAEIATKFYRLAQVRFGMYTVCGCVDGTLIKLDARKTNEAQVVDRADNRSINCMVIFREKPCACWGYEDGCESCTNYSMFSCPHDSGGWTKSKKEQIQLFFEQGDFGYVREKRSTLKELCSSTSKEGASLECSEYMTFCRGKKIWLDVRHLVNRTDNLRYKMDVLNPGNIGGYCRWDTSKENHLDHKSPLQSWSPELQNFIPLSQDPFSSGECDVMFEKPVIIMKLDAQVSMYHHFCDFFNLYASLHVNNSHPNTFTTDVHIILWESYPYRSSFAPAWKAFTKYPVKTIKDYEGNRLCFHNIMLPLLPRMIFGLYYNTPLVYGCQRSGLFHAFNRFMLHRLGVPLRKHFDPSNIHVVLLSRKTKHRNIINEDELLDALKLEEGITVTRVEYSWHTDFLWQVKTTHTADVFIGIHGSGLTHLLFLPDWAVIFELYNCEDEGCYKDLARLRGVEYITWEDPSKVFPNDKDRHPEVAAHAKFTNYAFEVKEFLRLVHKAIAMVKASANHDKPMHNEL</sequence>
<keyword evidence="3" id="KW-0808">Transferase</keyword>
<evidence type="ECO:0000256" key="1">
    <source>
        <dbReference type="ARBA" id="ARBA00011970"/>
    </source>
</evidence>
<evidence type="ECO:0000256" key="6">
    <source>
        <dbReference type="ARBA" id="ARBA00023180"/>
    </source>
</evidence>
<name>A0A7R8XEZ5_9CRUS</name>
<dbReference type="PANTHER" id="PTHR20961:SF148">
    <property type="entry name" value="EGF DOMAIN-SPECIFIC O-LINKED N-ACETYLGLUCOSAMINE TRANSFERASE"/>
    <property type="match status" value="1"/>
</dbReference>
<evidence type="ECO:0000256" key="3">
    <source>
        <dbReference type="ARBA" id="ARBA00022679"/>
    </source>
</evidence>
<dbReference type="Pfam" id="PF04577">
    <property type="entry name" value="Glyco_transf_61"/>
    <property type="match status" value="1"/>
</dbReference>
<feature type="domain" description="Glycosyltransferase 61 catalytic" evidence="11">
    <location>
        <begin position="348"/>
        <end position="472"/>
    </location>
</feature>
<comment type="catalytic activity">
    <reaction evidence="9">
        <text>L-seryl-[protein] + UDP-N-acetyl-alpha-D-glucosamine = 3-O-(N-acetyl-beta-D-glucosaminyl)-L-seryl-[protein] + UDP + H(+)</text>
        <dbReference type="Rhea" id="RHEA:48904"/>
        <dbReference type="Rhea" id="RHEA-COMP:9863"/>
        <dbReference type="Rhea" id="RHEA-COMP:12251"/>
        <dbReference type="ChEBI" id="CHEBI:15378"/>
        <dbReference type="ChEBI" id="CHEBI:29999"/>
        <dbReference type="ChEBI" id="CHEBI:57705"/>
        <dbReference type="ChEBI" id="CHEBI:58223"/>
        <dbReference type="ChEBI" id="CHEBI:90838"/>
        <dbReference type="EC" id="2.4.1.255"/>
    </reaction>
</comment>
<evidence type="ECO:0000256" key="8">
    <source>
        <dbReference type="ARBA" id="ARBA00042574"/>
    </source>
</evidence>
<proteinExistence type="predicted"/>
<keyword evidence="2" id="KW-0328">Glycosyltransferase</keyword>
<dbReference type="GO" id="GO:0097363">
    <property type="term" value="F:protein O-acetylglucosaminyltransferase activity"/>
    <property type="evidence" value="ECO:0007669"/>
    <property type="project" value="UniProtKB-EC"/>
</dbReference>
<evidence type="ECO:0000256" key="5">
    <source>
        <dbReference type="ARBA" id="ARBA00022824"/>
    </source>
</evidence>
<evidence type="ECO:0000256" key="10">
    <source>
        <dbReference type="ARBA" id="ARBA00049432"/>
    </source>
</evidence>
<keyword evidence="4" id="KW-0732">Signal</keyword>
<keyword evidence="5" id="KW-0256">Endoplasmic reticulum</keyword>
<dbReference type="EMBL" id="LR901454">
    <property type="protein sequence ID" value="CAD7248653.1"/>
    <property type="molecule type" value="Genomic_DNA"/>
</dbReference>
<accession>A0A7R8XEZ5</accession>
<evidence type="ECO:0000313" key="12">
    <source>
        <dbReference type="EMBL" id="CAD7248653.1"/>
    </source>
</evidence>
<organism evidence="12">
    <name type="scientific">Darwinula stevensoni</name>
    <dbReference type="NCBI Taxonomy" id="69355"/>
    <lineage>
        <taxon>Eukaryota</taxon>
        <taxon>Metazoa</taxon>
        <taxon>Ecdysozoa</taxon>
        <taxon>Arthropoda</taxon>
        <taxon>Crustacea</taxon>
        <taxon>Oligostraca</taxon>
        <taxon>Ostracoda</taxon>
        <taxon>Podocopa</taxon>
        <taxon>Podocopida</taxon>
        <taxon>Darwinulocopina</taxon>
        <taxon>Darwinuloidea</taxon>
        <taxon>Darwinulidae</taxon>
        <taxon>Darwinula</taxon>
    </lineage>
</organism>
<evidence type="ECO:0000259" key="11">
    <source>
        <dbReference type="Pfam" id="PF04577"/>
    </source>
</evidence>
<dbReference type="InterPro" id="IPR049625">
    <property type="entry name" value="Glyco_transf_61_cat"/>
</dbReference>
<dbReference type="EMBL" id="CAJPEV010001937">
    <property type="protein sequence ID" value="CAG0894975.1"/>
    <property type="molecule type" value="Genomic_DNA"/>
</dbReference>
<keyword evidence="13" id="KW-1185">Reference proteome</keyword>
<evidence type="ECO:0000313" key="13">
    <source>
        <dbReference type="Proteomes" id="UP000677054"/>
    </source>
</evidence>
<dbReference type="OrthoDB" id="529273at2759"/>
<evidence type="ECO:0000256" key="4">
    <source>
        <dbReference type="ARBA" id="ARBA00022729"/>
    </source>
</evidence>
<dbReference type="EC" id="2.4.1.255" evidence="1"/>